<dbReference type="SUPFAM" id="SSF53448">
    <property type="entry name" value="Nucleotide-diphospho-sugar transferases"/>
    <property type="match status" value="1"/>
</dbReference>
<dbReference type="STRING" id="463301.SAMN04487955_102239"/>
<feature type="domain" description="Glycosyltransferase 2-like" evidence="5">
    <location>
        <begin position="19"/>
        <end position="150"/>
    </location>
</feature>
<dbReference type="Pfam" id="PF00535">
    <property type="entry name" value="Glycos_transf_2"/>
    <property type="match status" value="1"/>
</dbReference>
<organism evidence="6 7">
    <name type="scientific">Halomonas korlensis</name>
    <dbReference type="NCBI Taxonomy" id="463301"/>
    <lineage>
        <taxon>Bacteria</taxon>
        <taxon>Pseudomonadati</taxon>
        <taxon>Pseudomonadota</taxon>
        <taxon>Gammaproteobacteria</taxon>
        <taxon>Oceanospirillales</taxon>
        <taxon>Halomonadaceae</taxon>
        <taxon>Halomonas</taxon>
    </lineage>
</organism>
<keyword evidence="4" id="KW-0812">Transmembrane</keyword>
<accession>A0A1I7G461</accession>
<proteinExistence type="inferred from homology"/>
<evidence type="ECO:0000259" key="5">
    <source>
        <dbReference type="Pfam" id="PF00535"/>
    </source>
</evidence>
<evidence type="ECO:0000313" key="7">
    <source>
        <dbReference type="Proteomes" id="UP000198693"/>
    </source>
</evidence>
<evidence type="ECO:0000256" key="1">
    <source>
        <dbReference type="ARBA" id="ARBA00006739"/>
    </source>
</evidence>
<dbReference type="PANTHER" id="PTHR43179:SF12">
    <property type="entry name" value="GALACTOFURANOSYLTRANSFERASE GLFT2"/>
    <property type="match status" value="1"/>
</dbReference>
<dbReference type="Gene3D" id="3.90.550.10">
    <property type="entry name" value="Spore Coat Polysaccharide Biosynthesis Protein SpsA, Chain A"/>
    <property type="match status" value="1"/>
</dbReference>
<dbReference type="AlphaFoldDB" id="A0A1I7G461"/>
<protein>
    <submittedName>
        <fullName evidence="6">Glycosyltransferase, GT2 family</fullName>
    </submittedName>
</protein>
<dbReference type="Proteomes" id="UP000198693">
    <property type="component" value="Unassembled WGS sequence"/>
</dbReference>
<dbReference type="EMBL" id="FPBP01000002">
    <property type="protein sequence ID" value="SFU43275.1"/>
    <property type="molecule type" value="Genomic_DNA"/>
</dbReference>
<feature type="transmembrane region" description="Helical" evidence="4">
    <location>
        <begin position="274"/>
        <end position="293"/>
    </location>
</feature>
<dbReference type="GO" id="GO:0016757">
    <property type="term" value="F:glycosyltransferase activity"/>
    <property type="evidence" value="ECO:0007669"/>
    <property type="project" value="UniProtKB-KW"/>
</dbReference>
<gene>
    <name evidence="6" type="ORF">SAMN04487955_102239</name>
</gene>
<evidence type="ECO:0000256" key="2">
    <source>
        <dbReference type="ARBA" id="ARBA00022676"/>
    </source>
</evidence>
<dbReference type="PANTHER" id="PTHR43179">
    <property type="entry name" value="RHAMNOSYLTRANSFERASE WBBL"/>
    <property type="match status" value="1"/>
</dbReference>
<dbReference type="RefSeq" id="WP_089793111.1">
    <property type="nucleotide sequence ID" value="NZ_FPBP01000002.1"/>
</dbReference>
<comment type="similarity">
    <text evidence="1">Belongs to the glycosyltransferase 2 family.</text>
</comment>
<sequence>MPEQKHRESAANPIRLAAVVVSFNRIEYLKQAVCAVLDEPVCGLVVVDNGSTDGSREWLAALDEARLIVLTPERNLGGAGGFEIGFREVLERFSPDWLVCFDDDARPAPGALAQFMAQDLQGVDSAAAAVFYPDGSICEMNRPSWNPFWHGRLLLRTILGVTTGRSREGFHIPDGYYRKDADRVAIDSSSFVGCFVSAEAVRRIGLPRGELFIYGDDIIYTLMLSRSGGRHMFLPNIHFVHDCSTFSNNVVAYAPLWKAYYTYRNGLVMYRIAAGPWFALVVPIKVLGWLFAVRHYDDKRRYLKLWWTAVSDALRGRTRRSHDELVKRYS</sequence>
<dbReference type="OrthoDB" id="7665907at2"/>
<evidence type="ECO:0000256" key="3">
    <source>
        <dbReference type="ARBA" id="ARBA00022679"/>
    </source>
</evidence>
<reference evidence="7" key="1">
    <citation type="submission" date="2016-10" db="EMBL/GenBank/DDBJ databases">
        <authorList>
            <person name="Varghese N."/>
            <person name="Submissions S."/>
        </authorList>
    </citation>
    <scope>NUCLEOTIDE SEQUENCE [LARGE SCALE GENOMIC DNA]</scope>
    <source>
        <strain evidence="7">CGMCC 1.6981</strain>
    </source>
</reference>
<name>A0A1I7G461_9GAMM</name>
<evidence type="ECO:0000256" key="4">
    <source>
        <dbReference type="SAM" id="Phobius"/>
    </source>
</evidence>
<keyword evidence="2" id="KW-0328">Glycosyltransferase</keyword>
<keyword evidence="7" id="KW-1185">Reference proteome</keyword>
<evidence type="ECO:0000313" key="6">
    <source>
        <dbReference type="EMBL" id="SFU43275.1"/>
    </source>
</evidence>
<keyword evidence="3 6" id="KW-0808">Transferase</keyword>
<keyword evidence="4" id="KW-0472">Membrane</keyword>
<dbReference type="InterPro" id="IPR029044">
    <property type="entry name" value="Nucleotide-diphossugar_trans"/>
</dbReference>
<keyword evidence="4" id="KW-1133">Transmembrane helix</keyword>
<dbReference type="InterPro" id="IPR001173">
    <property type="entry name" value="Glyco_trans_2-like"/>
</dbReference>